<dbReference type="SUPFAM" id="SSF52540">
    <property type="entry name" value="P-loop containing nucleoside triphosphate hydrolases"/>
    <property type="match status" value="1"/>
</dbReference>
<dbReference type="GO" id="GO:0009898">
    <property type="term" value="C:cytoplasmic side of plasma membrane"/>
    <property type="evidence" value="ECO:0007669"/>
    <property type="project" value="TreeGrafter"/>
</dbReference>
<organism evidence="2 3">
    <name type="scientific">Cryobacterium psychrotolerans</name>
    <dbReference type="NCBI Taxonomy" id="386301"/>
    <lineage>
        <taxon>Bacteria</taxon>
        <taxon>Bacillati</taxon>
        <taxon>Actinomycetota</taxon>
        <taxon>Actinomycetes</taxon>
        <taxon>Micrococcales</taxon>
        <taxon>Microbacteriaceae</taxon>
        <taxon>Cryobacterium</taxon>
    </lineage>
</organism>
<keyword evidence="2" id="KW-0966">Cell projection</keyword>
<gene>
    <name evidence="2" type="ORF">SAMN05216282_104232</name>
</gene>
<keyword evidence="3" id="KW-1185">Reference proteome</keyword>
<proteinExistence type="predicted"/>
<dbReference type="Proteomes" id="UP000198701">
    <property type="component" value="Unassembled WGS sequence"/>
</dbReference>
<dbReference type="GO" id="GO:0051782">
    <property type="term" value="P:negative regulation of cell division"/>
    <property type="evidence" value="ECO:0007669"/>
    <property type="project" value="TreeGrafter"/>
</dbReference>
<dbReference type="InterPro" id="IPR027417">
    <property type="entry name" value="P-loop_NTPase"/>
</dbReference>
<protein>
    <submittedName>
        <fullName evidence="2">MinD-like ATPase involved in chromosome partitioning or flagellar assembly</fullName>
    </submittedName>
</protein>
<name>A0A1G9AS07_9MICO</name>
<evidence type="ECO:0000313" key="3">
    <source>
        <dbReference type="Proteomes" id="UP000198701"/>
    </source>
</evidence>
<feature type="region of interest" description="Disordered" evidence="1">
    <location>
        <begin position="174"/>
        <end position="203"/>
    </location>
</feature>
<dbReference type="GO" id="GO:0016887">
    <property type="term" value="F:ATP hydrolysis activity"/>
    <property type="evidence" value="ECO:0007669"/>
    <property type="project" value="TreeGrafter"/>
</dbReference>
<dbReference type="Gene3D" id="3.40.50.300">
    <property type="entry name" value="P-loop containing nucleotide triphosphate hydrolases"/>
    <property type="match status" value="1"/>
</dbReference>
<dbReference type="InterPro" id="IPR050625">
    <property type="entry name" value="ParA/MinD_ATPase"/>
</dbReference>
<accession>A0A1G9AS07</accession>
<dbReference type="GO" id="GO:0005524">
    <property type="term" value="F:ATP binding"/>
    <property type="evidence" value="ECO:0007669"/>
    <property type="project" value="TreeGrafter"/>
</dbReference>
<evidence type="ECO:0000256" key="1">
    <source>
        <dbReference type="SAM" id="MobiDB-lite"/>
    </source>
</evidence>
<dbReference type="OrthoDB" id="4640801at2"/>
<dbReference type="EMBL" id="FNFU01000004">
    <property type="protein sequence ID" value="SDK30106.1"/>
    <property type="molecule type" value="Genomic_DNA"/>
</dbReference>
<dbReference type="STRING" id="386301.SAMN05216282_104232"/>
<dbReference type="AlphaFoldDB" id="A0A1G9AS07"/>
<dbReference type="PANTHER" id="PTHR43384">
    <property type="entry name" value="SEPTUM SITE-DETERMINING PROTEIN MIND HOMOLOG, CHLOROPLASTIC-RELATED"/>
    <property type="match status" value="1"/>
</dbReference>
<keyword evidence="2" id="KW-0969">Cilium</keyword>
<sequence>MTQHTPLLPRIIAFVGDDSTGEVTIDGVRQLVAAPDEAGVREEIIARVTSAAIRIGGPVRLVAEDSQGQSPLIVYPDGRVESDGDFVPASERRSTLADALPELEPELEAEPEPEAAPVADPILSILAAVTAAPVAAVAAAPITKPTERRMPPVSLPTSGSTTPDLADFLKSRPQETAGPAERGWQGTVSRMTGGRVSPSPSRIEVTHRAAIAAVQRGLSGPRTIVVLNPKGGAHKTTATLLIAATFGIHRGGYTLAWDNNETMGTLGVRAQGAAHNNTAVDLLRDLDRLDGDRTVSVADVDRYVRNQGDSRFDALASDQDPAGAASIDDVAFRKLHSTLSRFYRILVIDTGNNMRASNWEAAVETADQLVVVSTIREDTGYGAASLLDGLRQKGHADKVAQAVTLLASPAKRVDNKLSRRLHDHFQQLTRTVLDVPYDPSLVAGGPLNIEALAPQTREAWLRATAAIAEGL</sequence>
<dbReference type="RefSeq" id="WP_092322441.1">
    <property type="nucleotide sequence ID" value="NZ_FNFU01000004.1"/>
</dbReference>
<dbReference type="GO" id="GO:0005829">
    <property type="term" value="C:cytosol"/>
    <property type="evidence" value="ECO:0007669"/>
    <property type="project" value="TreeGrafter"/>
</dbReference>
<reference evidence="2 3" key="1">
    <citation type="submission" date="2016-10" db="EMBL/GenBank/DDBJ databases">
        <authorList>
            <person name="de Groot N.N."/>
        </authorList>
    </citation>
    <scope>NUCLEOTIDE SEQUENCE [LARGE SCALE GENOMIC DNA]</scope>
    <source>
        <strain evidence="2 3">CGMCC 1.5382</strain>
    </source>
</reference>
<keyword evidence="2" id="KW-0282">Flagellum</keyword>
<evidence type="ECO:0000313" key="2">
    <source>
        <dbReference type="EMBL" id="SDK30106.1"/>
    </source>
</evidence>
<dbReference type="PANTHER" id="PTHR43384:SF14">
    <property type="entry name" value="ESX-1 SECRETION-ASSOCIATED PROTEIN ESPI"/>
    <property type="match status" value="1"/>
</dbReference>